<dbReference type="Pfam" id="PF24762">
    <property type="entry name" value="TPR_IF140-IFT172"/>
    <property type="match status" value="1"/>
</dbReference>
<dbReference type="Gene3D" id="2.130.10.10">
    <property type="entry name" value="YVTN repeat-like/Quinoprotein amine dehydrogenase"/>
    <property type="match status" value="1"/>
</dbReference>
<feature type="domain" description="WDR19 first beta-propeller" evidence="13">
    <location>
        <begin position="18"/>
        <end position="336"/>
    </location>
</feature>
<dbReference type="Pfam" id="PF23145">
    <property type="entry name" value="Zf_2nd_IFT121"/>
    <property type="match status" value="1"/>
</dbReference>
<gene>
    <name evidence="15" type="primary">Wdr19</name>
    <name evidence="17" type="synonym">LOC112684205</name>
    <name evidence="15" type="ORF">g.54188</name>
</gene>
<evidence type="ECO:0000313" key="15">
    <source>
        <dbReference type="EMBL" id="MBY84632.1"/>
    </source>
</evidence>
<evidence type="ECO:0000256" key="1">
    <source>
        <dbReference type="ARBA" id="ARBA00004120"/>
    </source>
</evidence>
<organism evidence="15">
    <name type="scientific">Sipha flava</name>
    <name type="common">yellow sugarcane aphid</name>
    <dbReference type="NCBI Taxonomy" id="143950"/>
    <lineage>
        <taxon>Eukaryota</taxon>
        <taxon>Metazoa</taxon>
        <taxon>Ecdysozoa</taxon>
        <taxon>Arthropoda</taxon>
        <taxon>Hexapoda</taxon>
        <taxon>Insecta</taxon>
        <taxon>Pterygota</taxon>
        <taxon>Neoptera</taxon>
        <taxon>Paraneoptera</taxon>
        <taxon>Hemiptera</taxon>
        <taxon>Sternorrhyncha</taxon>
        <taxon>Aphidomorpha</taxon>
        <taxon>Aphidoidea</taxon>
        <taxon>Aphididae</taxon>
        <taxon>Sipha</taxon>
    </lineage>
</organism>
<sequence>MKKLLKIENLGGAGGTRIAWQKGSGTYLAVTGSDQFIGIYNRNGKLVEKIKISGKCTSLAWDRDGDLLGILCDGSSTLMLWEANSSKIEQINPVFKDSLTCIIWSKISQTVAITSAKGNLTIYDYRTSKRTPVLGKHTRSITCGEWNRDNILALGSLDQTVSISNIDGDTLKIISLRGEPSKITFSKMKSDRRKHSEETVSVLVSNKTLYLIDLQDTDNPYELAFNLKYGSIITYHWYGDGYILIGFSEGYLISISTHPKEVGKELFQVRNHKEILSDVGLSKTAGKVATCGEYTIKVHEIGKLQETTAVLNVDEGSVLDHISWSEDGRLMAATTSDDCVHIYLEALPMVSSAYNNYVAFLTSLNQVTVHYCHSDKNQPPDMVSITTEMEPSFLGLGPNHLAVGMNNRIWFYKINSSDSTKLSMSLLGDQEYLGSIKNVCINSEFISVLFEGRIQIHTIESIVSKTVNDGVSKIFPTDKGKNINSQYLTNEFLIYSTEVGIIHYFHLEDWNEAFTYKHHCGIVNLYPNQEGIRCVLVDTKNKAYLYTPVSEEIIPIKDFPTSACSVMWELWPSEKHVFIACSDKLCLTFVYVRDSINGSEIHYIGSTKLPERQIPLFLFHGDLTLETSNGKLNTIILSTHTPILIRPAATTLSHPTERLEQDLDKQLALIRISDAWKTCQLLNKKEYWEKLGESCLNYFDIETALQVYTYLGDVSMVWSLELIKDIEDKNLFAGYLAMYMKEFDKAQKLFLESSNPIQALEMRQDLLQWDVALDLAKTLAPERMPYISCKYGQQFELIGKSDEAILQYEQGLNSDTDTDNFRYCREGIARCLIKCGNTKKGIDIALDIGSKKLLNECAELLENTKKLGDAADLYEKVENWDQAASCYIRLKNWSKVGEYATYITSTKIHAQYAKAMEAMGNYKQALYGYNAAHDYENVIRIDLDKLDDPQDAIAVVQEHRSTEGSKMIARYFQKNNEILLAIRFLTMSHCFTDAFRLACDHDHLELYGDVLLDEDEEVSVPEFASLAKYYEMKNSPVLAGKYYFYAKNYQKAVINLLEGSKADPENDEILSLAIEVVAAAKKNSIDDEFIKLLLGEVDGHTRNPKFLFKLHMARNRYLEAAKVAIILANNEQVKGNYRQAHDVLYNTICELRNNQLKVSNEMIANLALLHSYILVRVYVRLDNHSKAAPLLIRISENIDRFPTHAVQILTSTVIECYRSNMKESAFKFATILMKSDYRHQIDEKYRKKIESVIRKSPRVGSQSNDIVTRIEPCPYCGFDLPMTSLTCTSCKSTIPFCIASGWHITKENLTFCPNCRFPALYNEFAGLLESGENCPMCSNPVKIDYLQIVVDPKPFLFTEEHD</sequence>
<accession>A0A2S2R5J9</accession>
<evidence type="ECO:0000313" key="17">
    <source>
        <dbReference type="RefSeq" id="XP_025411370.1"/>
    </source>
</evidence>
<evidence type="ECO:0000256" key="8">
    <source>
        <dbReference type="ARBA" id="ARBA00023212"/>
    </source>
</evidence>
<keyword evidence="6" id="KW-0802">TPR repeat</keyword>
<evidence type="ECO:0000259" key="11">
    <source>
        <dbReference type="Pfam" id="PF23145"/>
    </source>
</evidence>
<dbReference type="Pfam" id="PF23146">
    <property type="entry name" value="Zf_IFT144_1st"/>
    <property type="match status" value="1"/>
</dbReference>
<evidence type="ECO:0000259" key="14">
    <source>
        <dbReference type="Pfam" id="PF24762"/>
    </source>
</evidence>
<keyword evidence="8" id="KW-0206">Cytoskeleton</keyword>
<comment type="subcellular location">
    <subcellularLocation>
        <location evidence="1">Cytoplasm</location>
        <location evidence="1">Cytoskeleton</location>
        <location evidence="1">Cilium basal body</location>
    </subcellularLocation>
</comment>
<name>A0A2S2R5J9_9HEMI</name>
<dbReference type="GO" id="GO:0035721">
    <property type="term" value="P:intraciliary retrograde transport"/>
    <property type="evidence" value="ECO:0007669"/>
    <property type="project" value="InterPro"/>
</dbReference>
<keyword evidence="4" id="KW-0677">Repeat</keyword>
<dbReference type="OrthoDB" id="10250638at2759"/>
<feature type="domain" description="IF140/IFT172/WDR19 TPR" evidence="14">
    <location>
        <begin position="851"/>
        <end position="1036"/>
    </location>
</feature>
<keyword evidence="3" id="KW-0853">WD repeat</keyword>
<dbReference type="GO" id="GO:0060271">
    <property type="term" value="P:cilium assembly"/>
    <property type="evidence" value="ECO:0007669"/>
    <property type="project" value="TreeGrafter"/>
</dbReference>
<dbReference type="Pfam" id="PF23387">
    <property type="entry name" value="TPR_IFT80_172"/>
    <property type="match status" value="1"/>
</dbReference>
<evidence type="ECO:0000256" key="3">
    <source>
        <dbReference type="ARBA" id="ARBA00022574"/>
    </source>
</evidence>
<dbReference type="FunFam" id="2.130.10.10:FF:000242">
    <property type="entry name" value="WD repeat domain 19, isoform CRA_a"/>
    <property type="match status" value="1"/>
</dbReference>
<evidence type="ECO:0000259" key="12">
    <source>
        <dbReference type="Pfam" id="PF23387"/>
    </source>
</evidence>
<keyword evidence="7" id="KW-0969">Cilium</keyword>
<dbReference type="SMART" id="SM00320">
    <property type="entry name" value="WD40"/>
    <property type="match status" value="6"/>
</dbReference>
<dbReference type="InterPro" id="IPR056157">
    <property type="entry name" value="TPR_IFT80_172_dom"/>
</dbReference>
<dbReference type="InterPro" id="IPR040379">
    <property type="entry name" value="WDR19/dyf-2"/>
</dbReference>
<dbReference type="InterPro" id="IPR015943">
    <property type="entry name" value="WD40/YVTN_repeat-like_dom_sf"/>
</dbReference>
<evidence type="ECO:0000256" key="9">
    <source>
        <dbReference type="ARBA" id="ARBA00023273"/>
    </source>
</evidence>
<dbReference type="InterPro" id="IPR056168">
    <property type="entry name" value="TPR_IF140/IFT172/WDR19"/>
</dbReference>
<protein>
    <submittedName>
        <fullName evidence="15 17">WD repeat-containing protein 19</fullName>
    </submittedName>
</protein>
<dbReference type="GO" id="GO:0030991">
    <property type="term" value="C:intraciliary transport particle A"/>
    <property type="evidence" value="ECO:0007669"/>
    <property type="project" value="TreeGrafter"/>
</dbReference>
<dbReference type="GO" id="GO:0005929">
    <property type="term" value="C:cilium"/>
    <property type="evidence" value="ECO:0007669"/>
    <property type="project" value="TreeGrafter"/>
</dbReference>
<evidence type="ECO:0000259" key="10">
    <source>
        <dbReference type="Pfam" id="PF15911"/>
    </source>
</evidence>
<dbReference type="InterPro" id="IPR057855">
    <property type="entry name" value="Beta-prop_WDR19_1st"/>
</dbReference>
<evidence type="ECO:0000256" key="4">
    <source>
        <dbReference type="ARBA" id="ARBA00022737"/>
    </source>
</evidence>
<keyword evidence="9" id="KW-0966">Cell projection</keyword>
<dbReference type="FunFam" id="1.25.40.470:FF:000009">
    <property type="entry name" value="WD repeat-containing protein 19 isoform X1"/>
    <property type="match status" value="1"/>
</dbReference>
<keyword evidence="5" id="KW-0970">Cilium biogenesis/degradation</keyword>
<dbReference type="InterPro" id="IPR036322">
    <property type="entry name" value="WD40_repeat_dom_sf"/>
</dbReference>
<proteinExistence type="predicted"/>
<dbReference type="InterPro" id="IPR039468">
    <property type="entry name" value="WDR19_WD40_rpt"/>
</dbReference>
<evidence type="ECO:0000256" key="6">
    <source>
        <dbReference type="ARBA" id="ARBA00022803"/>
    </source>
</evidence>
<keyword evidence="2" id="KW-0963">Cytoplasm</keyword>
<dbReference type="Gene3D" id="1.25.40.470">
    <property type="match status" value="2"/>
</dbReference>
<dbReference type="GO" id="GO:0008104">
    <property type="term" value="P:intracellular protein localization"/>
    <property type="evidence" value="ECO:0007669"/>
    <property type="project" value="UniProtKB-ARBA"/>
</dbReference>
<dbReference type="RefSeq" id="XP_025411370.1">
    <property type="nucleotide sequence ID" value="XM_025555585.1"/>
</dbReference>
<evidence type="ECO:0000256" key="7">
    <source>
        <dbReference type="ARBA" id="ARBA00023069"/>
    </source>
</evidence>
<dbReference type="PANTHER" id="PTHR14920:SF0">
    <property type="entry name" value="WD REPEAT DOMAIN 19"/>
    <property type="match status" value="1"/>
</dbReference>
<dbReference type="SUPFAM" id="SSF69322">
    <property type="entry name" value="Tricorn protease domain 2"/>
    <property type="match status" value="1"/>
</dbReference>
<evidence type="ECO:0000313" key="16">
    <source>
        <dbReference type="Proteomes" id="UP000694846"/>
    </source>
</evidence>
<reference evidence="17" key="2">
    <citation type="submission" date="2025-04" db="UniProtKB">
        <authorList>
            <consortium name="RefSeq"/>
        </authorList>
    </citation>
    <scope>IDENTIFICATION</scope>
    <source>
        <tissue evidence="17">Whole body</tissue>
    </source>
</reference>
<dbReference type="InterPro" id="IPR056170">
    <property type="entry name" value="Znf_IFT121-like"/>
</dbReference>
<dbReference type="Proteomes" id="UP000694846">
    <property type="component" value="Unplaced"/>
</dbReference>
<evidence type="ECO:0000256" key="5">
    <source>
        <dbReference type="ARBA" id="ARBA00022794"/>
    </source>
</evidence>
<dbReference type="InterPro" id="IPR011990">
    <property type="entry name" value="TPR-like_helical_dom_sf"/>
</dbReference>
<dbReference type="PANTHER" id="PTHR14920">
    <property type="entry name" value="OSMOTIC AVOIDANCE ABNORMAL PROTEIN 1/WD REPEAT MEMBRANE PROTEIN"/>
    <property type="match status" value="1"/>
</dbReference>
<dbReference type="SUPFAM" id="SSF50978">
    <property type="entry name" value="WD40 repeat-like"/>
    <property type="match status" value="1"/>
</dbReference>
<feature type="domain" description="WDR19 WD40 repeat" evidence="10">
    <location>
        <begin position="358"/>
        <end position="640"/>
    </location>
</feature>
<dbReference type="SUPFAM" id="SSF48452">
    <property type="entry name" value="TPR-like"/>
    <property type="match status" value="1"/>
</dbReference>
<reference evidence="15" key="1">
    <citation type="submission" date="2018-04" db="EMBL/GenBank/DDBJ databases">
        <title>Transcriptome assembly of Sipha flava.</title>
        <authorList>
            <person name="Scully E.D."/>
            <person name="Geib S.M."/>
            <person name="Palmer N.A."/>
            <person name="Koch K."/>
            <person name="Bradshaw J."/>
            <person name="Heng-Moss T."/>
            <person name="Sarath G."/>
        </authorList>
    </citation>
    <scope>NUCLEOTIDE SEQUENCE</scope>
</reference>
<dbReference type="InterPro" id="IPR001680">
    <property type="entry name" value="WD40_rpt"/>
</dbReference>
<dbReference type="Pfam" id="PF15911">
    <property type="entry name" value="Beta-prop_WDR19_2nd"/>
    <property type="match status" value="1"/>
</dbReference>
<evidence type="ECO:0000256" key="2">
    <source>
        <dbReference type="ARBA" id="ARBA00022490"/>
    </source>
</evidence>
<dbReference type="EMBL" id="GGMS01015429">
    <property type="protein sequence ID" value="MBY84632.1"/>
    <property type="molecule type" value="Transcribed_RNA"/>
</dbReference>
<evidence type="ECO:0000259" key="13">
    <source>
        <dbReference type="Pfam" id="PF23389"/>
    </source>
</evidence>
<keyword evidence="16" id="KW-1185">Reference proteome</keyword>
<dbReference type="Pfam" id="PF23389">
    <property type="entry name" value="Beta-prop_WDR19_1st"/>
    <property type="match status" value="1"/>
</dbReference>
<feature type="domain" description="IFT80/172/WDR35 TPR" evidence="12">
    <location>
        <begin position="688"/>
        <end position="778"/>
    </location>
</feature>
<feature type="domain" description="IFT121-like zinc finger" evidence="11">
    <location>
        <begin position="1295"/>
        <end position="1341"/>
    </location>
</feature>